<dbReference type="CDD" id="cd14399">
    <property type="entry name" value="UBA_PLICs"/>
    <property type="match status" value="1"/>
</dbReference>
<reference evidence="4" key="1">
    <citation type="submission" date="2016-09" db="EMBL/GenBank/DDBJ databases">
        <authorList>
            <person name="Hebert L."/>
            <person name="Moumen B."/>
        </authorList>
    </citation>
    <scope>NUCLEOTIDE SEQUENCE [LARGE SCALE GENOMIC DNA]</scope>
    <source>
        <strain evidence="4">OVI</strain>
    </source>
</reference>
<dbReference type="Pfam" id="PF23195">
    <property type="entry name" value="UBQLN1"/>
    <property type="match status" value="1"/>
</dbReference>
<feature type="compositionally biased region" description="Polar residues" evidence="1">
    <location>
        <begin position="75"/>
        <end position="85"/>
    </location>
</feature>
<feature type="compositionally biased region" description="Polar residues" evidence="1">
    <location>
        <begin position="97"/>
        <end position="115"/>
    </location>
</feature>
<dbReference type="InterPro" id="IPR000626">
    <property type="entry name" value="Ubiquitin-like_dom"/>
</dbReference>
<dbReference type="FunFam" id="3.10.20.90:FF:000402">
    <property type="entry name" value="Ubiquitin-like protein DSK2"/>
    <property type="match status" value="1"/>
</dbReference>
<dbReference type="SUPFAM" id="SSF46934">
    <property type="entry name" value="UBA-like"/>
    <property type="match status" value="1"/>
</dbReference>
<comment type="caution">
    <text evidence="4">The sequence shown here is derived from an EMBL/GenBank/DDBJ whole genome shotgun (WGS) entry which is preliminary data.</text>
</comment>
<dbReference type="SMART" id="SM00165">
    <property type="entry name" value="UBA"/>
    <property type="match status" value="1"/>
</dbReference>
<proteinExistence type="predicted"/>
<evidence type="ECO:0000259" key="3">
    <source>
        <dbReference type="PROSITE" id="PS50053"/>
    </source>
</evidence>
<dbReference type="InterPro" id="IPR029071">
    <property type="entry name" value="Ubiquitin-like_domsf"/>
</dbReference>
<dbReference type="GO" id="GO:0005829">
    <property type="term" value="C:cytosol"/>
    <property type="evidence" value="ECO:0007669"/>
    <property type="project" value="TreeGrafter"/>
</dbReference>
<dbReference type="AlphaFoldDB" id="A0A1G4I0I4"/>
<dbReference type="PANTHER" id="PTHR10677">
    <property type="entry name" value="UBIQUILIN"/>
    <property type="match status" value="1"/>
</dbReference>
<feature type="region of interest" description="Disordered" evidence="1">
    <location>
        <begin position="70"/>
        <end position="115"/>
    </location>
</feature>
<dbReference type="GO" id="GO:0006511">
    <property type="term" value="P:ubiquitin-dependent protein catabolic process"/>
    <property type="evidence" value="ECO:0007669"/>
    <property type="project" value="TreeGrafter"/>
</dbReference>
<dbReference type="FunFam" id="1.10.8.10:FF:000109">
    <property type="entry name" value="Ubiquitin-like protein DSK2"/>
    <property type="match status" value="1"/>
</dbReference>
<feature type="domain" description="Ubiquitin-like" evidence="3">
    <location>
        <begin position="1"/>
        <end position="71"/>
    </location>
</feature>
<name>A0A1G4I0I4_TRYEQ</name>
<dbReference type="GO" id="GO:0031593">
    <property type="term" value="F:polyubiquitin modification-dependent protein binding"/>
    <property type="evidence" value="ECO:0007669"/>
    <property type="project" value="TreeGrafter"/>
</dbReference>
<dbReference type="Gene3D" id="3.10.20.90">
    <property type="entry name" value="Phosphatidylinositol 3-kinase Catalytic Subunit, Chain A, domain 1"/>
    <property type="match status" value="1"/>
</dbReference>
<evidence type="ECO:0000313" key="5">
    <source>
        <dbReference type="Proteomes" id="UP000195570"/>
    </source>
</evidence>
<sequence>MSITIKLTNGDKKTVEVPDLSITVIQFKELAENAVEIPAAEQRIVLRGKVLKDTDVLSAVGLEHGQAVHIVRGQQPKTQATSTSAPVPGPSNPPHVASNSYSTASNAPMNSNSESSNPYMPLAGYMPTSLSGGVNAAGMGGSFPPFSSDAAAQLMQSPLFSQMMRDMLGNPQFMQTMMQFAGNQSRGNDAGMQQLLSDPLMMQYVMQLASNPEFLQEMTRMVPGGGPLSAPQTPFFGQPIPNLTGAPQGGGLSQPQGDPRVVYQSQLQQLRDMGFPNEEANIAALQQTQGNIHFAIERLLNG</sequence>
<dbReference type="InterPro" id="IPR009060">
    <property type="entry name" value="UBA-like_sf"/>
</dbReference>
<dbReference type="SUPFAM" id="SSF54236">
    <property type="entry name" value="Ubiquitin-like"/>
    <property type="match status" value="1"/>
</dbReference>
<dbReference type="PROSITE" id="PS50053">
    <property type="entry name" value="UBIQUITIN_2"/>
    <property type="match status" value="1"/>
</dbReference>
<dbReference type="InterPro" id="IPR015496">
    <property type="entry name" value="Ubiquilin"/>
</dbReference>
<organism evidence="4 5">
    <name type="scientific">Trypanosoma equiperdum</name>
    <dbReference type="NCBI Taxonomy" id="5694"/>
    <lineage>
        <taxon>Eukaryota</taxon>
        <taxon>Discoba</taxon>
        <taxon>Euglenozoa</taxon>
        <taxon>Kinetoplastea</taxon>
        <taxon>Metakinetoplastina</taxon>
        <taxon>Trypanosomatida</taxon>
        <taxon>Trypanosomatidae</taxon>
        <taxon>Trypanosoma</taxon>
    </lineage>
</organism>
<dbReference type="SMR" id="A0A1G4I0I4"/>
<accession>A0A1G4I0I4</accession>
<evidence type="ECO:0000256" key="1">
    <source>
        <dbReference type="SAM" id="MobiDB-lite"/>
    </source>
</evidence>
<dbReference type="EMBL" id="CZPT02000219">
    <property type="protein sequence ID" value="SCU65136.1"/>
    <property type="molecule type" value="Genomic_DNA"/>
</dbReference>
<dbReference type="RefSeq" id="XP_067076787.1">
    <property type="nucleotide sequence ID" value="XM_067220686.1"/>
</dbReference>
<dbReference type="GeneID" id="92380447"/>
<keyword evidence="5" id="KW-1185">Reference proteome</keyword>
<dbReference type="SMART" id="SM00213">
    <property type="entry name" value="UBQ"/>
    <property type="match status" value="1"/>
</dbReference>
<evidence type="ECO:0000313" key="4">
    <source>
        <dbReference type="EMBL" id="SCU65136.1"/>
    </source>
</evidence>
<gene>
    <name evidence="4" type="ORF">TEOVI_000651300</name>
</gene>
<dbReference type="PANTHER" id="PTHR10677:SF3">
    <property type="entry name" value="FI07626P-RELATED"/>
    <property type="match status" value="1"/>
</dbReference>
<protein>
    <submittedName>
        <fullName evidence="4">Ubiquitin-like protein DSK2, putative</fullName>
    </submittedName>
</protein>
<dbReference type="Proteomes" id="UP000195570">
    <property type="component" value="Unassembled WGS sequence"/>
</dbReference>
<dbReference type="Gene3D" id="1.10.8.10">
    <property type="entry name" value="DNA helicase RuvA subunit, C-terminal domain"/>
    <property type="match status" value="1"/>
</dbReference>
<dbReference type="InterPro" id="IPR015940">
    <property type="entry name" value="UBA"/>
</dbReference>
<dbReference type="VEuPathDB" id="TriTrypDB:TEOVI_000651300"/>
<evidence type="ECO:0000259" key="2">
    <source>
        <dbReference type="PROSITE" id="PS50030"/>
    </source>
</evidence>
<dbReference type="PROSITE" id="PS50030">
    <property type="entry name" value="UBA"/>
    <property type="match status" value="1"/>
</dbReference>
<feature type="domain" description="UBA" evidence="2">
    <location>
        <begin position="256"/>
        <end position="302"/>
    </location>
</feature>
<dbReference type="Pfam" id="PF00240">
    <property type="entry name" value="ubiquitin"/>
    <property type="match status" value="1"/>
</dbReference>
<dbReference type="Pfam" id="PF00627">
    <property type="entry name" value="UBA"/>
    <property type="match status" value="1"/>
</dbReference>